<evidence type="ECO:0000259" key="1">
    <source>
        <dbReference type="Pfam" id="PF01636"/>
    </source>
</evidence>
<dbReference type="AlphaFoldDB" id="A0A919NPW4"/>
<organism evidence="2 3">
    <name type="scientific">Paractinoplanes tereljensis</name>
    <dbReference type="NCBI Taxonomy" id="571912"/>
    <lineage>
        <taxon>Bacteria</taxon>
        <taxon>Bacillati</taxon>
        <taxon>Actinomycetota</taxon>
        <taxon>Actinomycetes</taxon>
        <taxon>Micromonosporales</taxon>
        <taxon>Micromonosporaceae</taxon>
        <taxon>Paractinoplanes</taxon>
    </lineage>
</organism>
<dbReference type="Proteomes" id="UP000623608">
    <property type="component" value="Unassembled WGS sequence"/>
</dbReference>
<dbReference type="SUPFAM" id="SSF56112">
    <property type="entry name" value="Protein kinase-like (PK-like)"/>
    <property type="match status" value="1"/>
</dbReference>
<dbReference type="InterPro" id="IPR011009">
    <property type="entry name" value="Kinase-like_dom_sf"/>
</dbReference>
<name>A0A919NPW4_9ACTN</name>
<protein>
    <recommendedName>
        <fullName evidence="1">Aminoglycoside phosphotransferase domain-containing protein</fullName>
    </recommendedName>
</protein>
<accession>A0A919NPW4</accession>
<evidence type="ECO:0000313" key="2">
    <source>
        <dbReference type="EMBL" id="GIF22153.1"/>
    </source>
</evidence>
<reference evidence="2" key="1">
    <citation type="submission" date="2021-01" db="EMBL/GenBank/DDBJ databases">
        <title>Whole genome shotgun sequence of Actinoplanes tereljensis NBRC 105297.</title>
        <authorList>
            <person name="Komaki H."/>
            <person name="Tamura T."/>
        </authorList>
    </citation>
    <scope>NUCLEOTIDE SEQUENCE</scope>
    <source>
        <strain evidence="2">NBRC 105297</strain>
    </source>
</reference>
<dbReference type="Pfam" id="PF01636">
    <property type="entry name" value="APH"/>
    <property type="match status" value="1"/>
</dbReference>
<proteinExistence type="predicted"/>
<dbReference type="InterPro" id="IPR002575">
    <property type="entry name" value="Aminoglycoside_PTrfase"/>
</dbReference>
<dbReference type="EMBL" id="BOMY01000033">
    <property type="protein sequence ID" value="GIF22153.1"/>
    <property type="molecule type" value="Genomic_DNA"/>
</dbReference>
<sequence length="321" mass="34429">MRDRPEGVTDADVRAALADGWGITAGELEYRAVGAGSYHWAVDDRWFVTVDGLGFASSFAPLTRALETAVALRRDAGLDFVVAPLGTPRVLWPLGHRHAMAVYPLMPGTAGDFGPHSPASREAVLELIAALHRATPAIAGLAEVTDLELPGHAELLDALATLGTLWTGGPYAVPAQSLLATHQRKIHAWLDRRDRMAAGLKAGAAGWVITHGEPHPGNVLHGPTGPLLIDWDTTRIAPPERDLWLLTKNPLEAGPSSEATDLVRYTEITGRRPSAEALAFYRLNWILADIAVYTADLRRPHGPGGDAEDALTYLEANLTTP</sequence>
<gene>
    <name evidence="2" type="ORF">Ate02nite_48830</name>
</gene>
<dbReference type="RefSeq" id="WP_203809367.1">
    <property type="nucleotide sequence ID" value="NZ_BOMY01000033.1"/>
</dbReference>
<feature type="domain" description="Aminoglycoside phosphotransferase" evidence="1">
    <location>
        <begin position="67"/>
        <end position="260"/>
    </location>
</feature>
<comment type="caution">
    <text evidence="2">The sequence shown here is derived from an EMBL/GenBank/DDBJ whole genome shotgun (WGS) entry which is preliminary data.</text>
</comment>
<keyword evidence="3" id="KW-1185">Reference proteome</keyword>
<evidence type="ECO:0000313" key="3">
    <source>
        <dbReference type="Proteomes" id="UP000623608"/>
    </source>
</evidence>
<dbReference type="Gene3D" id="3.90.1200.10">
    <property type="match status" value="1"/>
</dbReference>